<organism evidence="6 7">
    <name type="scientific">Camellia sinensis var. sinensis</name>
    <name type="common">China tea</name>
    <dbReference type="NCBI Taxonomy" id="542762"/>
    <lineage>
        <taxon>Eukaryota</taxon>
        <taxon>Viridiplantae</taxon>
        <taxon>Streptophyta</taxon>
        <taxon>Embryophyta</taxon>
        <taxon>Tracheophyta</taxon>
        <taxon>Spermatophyta</taxon>
        <taxon>Magnoliopsida</taxon>
        <taxon>eudicotyledons</taxon>
        <taxon>Gunneridae</taxon>
        <taxon>Pentapetalae</taxon>
        <taxon>asterids</taxon>
        <taxon>Ericales</taxon>
        <taxon>Theaceae</taxon>
        <taxon>Camellia</taxon>
    </lineage>
</organism>
<keyword evidence="1 3" id="KW-0646">Protease inhibitor</keyword>
<comment type="similarity">
    <text evidence="3">Belongs to the cystatin family. Phytocystatin subfamily.</text>
</comment>
<dbReference type="Pfam" id="PF16845">
    <property type="entry name" value="SQAPI"/>
    <property type="match status" value="1"/>
</dbReference>
<dbReference type="AlphaFoldDB" id="A0A4S4E0C9"/>
<dbReference type="PROSITE" id="PS00287">
    <property type="entry name" value="CYSTATIN"/>
    <property type="match status" value="1"/>
</dbReference>
<evidence type="ECO:0000256" key="3">
    <source>
        <dbReference type="RuleBase" id="RU362130"/>
    </source>
</evidence>
<accession>A0A4S4E0C9</accession>
<dbReference type="EMBL" id="SDRB02009213">
    <property type="protein sequence ID" value="THG08645.1"/>
    <property type="molecule type" value="Genomic_DNA"/>
</dbReference>
<dbReference type="SMART" id="SM00043">
    <property type="entry name" value="CY"/>
    <property type="match status" value="1"/>
</dbReference>
<dbReference type="Gene3D" id="3.10.450.10">
    <property type="match status" value="1"/>
</dbReference>
<dbReference type="InterPro" id="IPR000010">
    <property type="entry name" value="Cystatin_dom"/>
</dbReference>
<feature type="domain" description="Cystatin" evidence="5">
    <location>
        <begin position="20"/>
        <end position="110"/>
    </location>
</feature>
<reference evidence="6 7" key="1">
    <citation type="journal article" date="2018" name="Proc. Natl. Acad. Sci. U.S.A.">
        <title>Draft genome sequence of Camellia sinensis var. sinensis provides insights into the evolution of the tea genome and tea quality.</title>
        <authorList>
            <person name="Wei C."/>
            <person name="Yang H."/>
            <person name="Wang S."/>
            <person name="Zhao J."/>
            <person name="Liu C."/>
            <person name="Gao L."/>
            <person name="Xia E."/>
            <person name="Lu Y."/>
            <person name="Tai Y."/>
            <person name="She G."/>
            <person name="Sun J."/>
            <person name="Cao H."/>
            <person name="Tong W."/>
            <person name="Gao Q."/>
            <person name="Li Y."/>
            <person name="Deng W."/>
            <person name="Jiang X."/>
            <person name="Wang W."/>
            <person name="Chen Q."/>
            <person name="Zhang S."/>
            <person name="Li H."/>
            <person name="Wu J."/>
            <person name="Wang P."/>
            <person name="Li P."/>
            <person name="Shi C."/>
            <person name="Zheng F."/>
            <person name="Jian J."/>
            <person name="Huang B."/>
            <person name="Shan D."/>
            <person name="Shi M."/>
            <person name="Fang C."/>
            <person name="Yue Y."/>
            <person name="Li F."/>
            <person name="Li D."/>
            <person name="Wei S."/>
            <person name="Han B."/>
            <person name="Jiang C."/>
            <person name="Yin Y."/>
            <person name="Xia T."/>
            <person name="Zhang Z."/>
            <person name="Bennetzen J.L."/>
            <person name="Zhao S."/>
            <person name="Wan X."/>
        </authorList>
    </citation>
    <scope>NUCLEOTIDE SEQUENCE [LARGE SCALE GENOMIC DNA]</scope>
    <source>
        <strain evidence="7">cv. Shuchazao</strain>
        <tissue evidence="6">Leaf</tissue>
    </source>
</reference>
<dbReference type="PANTHER" id="PTHR11413:SF116">
    <property type="entry name" value="MULTICYSTATIN"/>
    <property type="match status" value="1"/>
</dbReference>
<dbReference type="PANTHER" id="PTHR11413">
    <property type="entry name" value="CYSTATIN FAMILY MEMBER"/>
    <property type="match status" value="1"/>
</dbReference>
<dbReference type="CDD" id="cd00042">
    <property type="entry name" value="CY"/>
    <property type="match status" value="1"/>
</dbReference>
<evidence type="ECO:0000256" key="2">
    <source>
        <dbReference type="ARBA" id="ARBA00022704"/>
    </source>
</evidence>
<sequence>MAELGGITDVEGAANSSKRAISGGITEVKDAENSLEMASLARFAVDEHNKKENACLEFSKVVNAKQQVVAGMMYYITLEATNGGQKKAYEAKVWEKSWMKFKELQEFKPIGDAPSHPRLGGDGSRSDGREIGCNDHLKRVTLSSEWEEL</sequence>
<dbReference type="GO" id="GO:0004869">
    <property type="term" value="F:cysteine-type endopeptidase inhibitor activity"/>
    <property type="evidence" value="ECO:0007669"/>
    <property type="project" value="UniProtKB-KW"/>
</dbReference>
<dbReference type="SUPFAM" id="SSF54403">
    <property type="entry name" value="Cystatin/monellin"/>
    <property type="match status" value="1"/>
</dbReference>
<evidence type="ECO:0000259" key="5">
    <source>
        <dbReference type="SMART" id="SM00043"/>
    </source>
</evidence>
<dbReference type="Proteomes" id="UP000306102">
    <property type="component" value="Unassembled WGS sequence"/>
</dbReference>
<evidence type="ECO:0000256" key="4">
    <source>
        <dbReference type="SAM" id="MobiDB-lite"/>
    </source>
</evidence>
<proteinExistence type="inferred from homology"/>
<feature type="region of interest" description="Disordered" evidence="4">
    <location>
        <begin position="109"/>
        <end position="132"/>
    </location>
</feature>
<evidence type="ECO:0000313" key="7">
    <source>
        <dbReference type="Proteomes" id="UP000306102"/>
    </source>
</evidence>
<evidence type="ECO:0000256" key="1">
    <source>
        <dbReference type="ARBA" id="ARBA00022690"/>
    </source>
</evidence>
<evidence type="ECO:0000313" key="6">
    <source>
        <dbReference type="EMBL" id="THG08645.1"/>
    </source>
</evidence>
<keyword evidence="2 3" id="KW-0789">Thiol protease inhibitor</keyword>
<name>A0A4S4E0C9_CAMSN</name>
<dbReference type="InterPro" id="IPR027214">
    <property type="entry name" value="Cystatin"/>
</dbReference>
<gene>
    <name evidence="6" type="ORF">TEA_015515</name>
</gene>
<dbReference type="InterPro" id="IPR046350">
    <property type="entry name" value="Cystatin_sf"/>
</dbReference>
<keyword evidence="7" id="KW-1185">Reference proteome</keyword>
<protein>
    <recommendedName>
        <fullName evidence="3">Cysteine proteinase inhibitor</fullName>
    </recommendedName>
</protein>
<dbReference type="InterPro" id="IPR018073">
    <property type="entry name" value="Prot_inh_cystat_CS"/>
</dbReference>
<comment type="caution">
    <text evidence="6">The sequence shown here is derived from an EMBL/GenBank/DDBJ whole genome shotgun (WGS) entry which is preliminary data.</text>
</comment>